<accession>A0A897NK36</accession>
<keyword evidence="1" id="KW-0862">Zinc</keyword>
<gene>
    <name evidence="3" type="ORF">HSBGL_1396</name>
</gene>
<name>A0A897NK36_9EURY</name>
<dbReference type="Proteomes" id="UP000663305">
    <property type="component" value="Chromosome"/>
</dbReference>
<organism evidence="3 4">
    <name type="scientific">Halapricum desulfuricans</name>
    <dbReference type="NCBI Taxonomy" id="2841257"/>
    <lineage>
        <taxon>Archaea</taxon>
        <taxon>Methanobacteriati</taxon>
        <taxon>Methanobacteriota</taxon>
        <taxon>Stenosarchaea group</taxon>
        <taxon>Halobacteria</taxon>
        <taxon>Halobacteriales</taxon>
        <taxon>Haloarculaceae</taxon>
        <taxon>Halapricum</taxon>
    </lineage>
</organism>
<dbReference type="GO" id="GO:0008270">
    <property type="term" value="F:zinc ion binding"/>
    <property type="evidence" value="ECO:0007669"/>
    <property type="project" value="UniProtKB-KW"/>
</dbReference>
<sequence>MNFDTKTAKRVAWSEWEFTIVGPFEIEVCNASYGFKKRDHVYRVMIDEQGEPVSCTCKGFKHYHGPNDRVGKHMLAVAAVGGPTVLNAAVDFDPAPAPVKADGGCECDGHEFPCFECYRSGRRELP</sequence>
<evidence type="ECO:0000259" key="2">
    <source>
        <dbReference type="PROSITE" id="PS50966"/>
    </source>
</evidence>
<dbReference type="EMBL" id="CP064789">
    <property type="protein sequence ID" value="QSG11815.1"/>
    <property type="molecule type" value="Genomic_DNA"/>
</dbReference>
<keyword evidence="1" id="KW-0479">Metal-binding</keyword>
<dbReference type="InterPro" id="IPR007527">
    <property type="entry name" value="Znf_SWIM"/>
</dbReference>
<evidence type="ECO:0000313" key="3">
    <source>
        <dbReference type="EMBL" id="QSG11815.1"/>
    </source>
</evidence>
<protein>
    <submittedName>
        <fullName evidence="3">SWIM family zinc finger</fullName>
    </submittedName>
</protein>
<dbReference type="AlphaFoldDB" id="A0A897NK36"/>
<evidence type="ECO:0000313" key="4">
    <source>
        <dbReference type="Proteomes" id="UP000663305"/>
    </source>
</evidence>
<feature type="domain" description="SWIM-type" evidence="2">
    <location>
        <begin position="42"/>
        <end position="82"/>
    </location>
</feature>
<keyword evidence="1" id="KW-0863">Zinc-finger</keyword>
<reference evidence="3" key="1">
    <citation type="submission" date="2020-11" db="EMBL/GenBank/DDBJ databases">
        <title>Carbohydrate-dependent, anaerobic sulfur respiration: A novel catabolism in halophilic archaea.</title>
        <authorList>
            <person name="Sorokin D.Y."/>
            <person name="Messina E."/>
            <person name="Smedile F."/>
            <person name="La Cono V."/>
            <person name="Hallsworth J.E."/>
            <person name="Yakimov M.M."/>
        </authorList>
    </citation>
    <scope>NUCLEOTIDE SEQUENCE</scope>
    <source>
        <strain evidence="3">HSR-Bgl</strain>
    </source>
</reference>
<proteinExistence type="predicted"/>
<evidence type="ECO:0000256" key="1">
    <source>
        <dbReference type="PROSITE-ProRule" id="PRU00325"/>
    </source>
</evidence>
<dbReference type="PROSITE" id="PS50966">
    <property type="entry name" value="ZF_SWIM"/>
    <property type="match status" value="1"/>
</dbReference>